<dbReference type="SMART" id="SM00306">
    <property type="entry name" value="HintN"/>
    <property type="match status" value="1"/>
</dbReference>
<feature type="domain" description="Hint" evidence="3">
    <location>
        <begin position="2090"/>
        <end position="2195"/>
    </location>
</feature>
<dbReference type="InterPro" id="IPR031325">
    <property type="entry name" value="RHS_repeat"/>
</dbReference>
<dbReference type="PROSITE" id="PS50818">
    <property type="entry name" value="INTEIN_C_TER"/>
    <property type="match status" value="1"/>
</dbReference>
<dbReference type="InterPro" id="IPR036844">
    <property type="entry name" value="Hint_dom_sf"/>
</dbReference>
<dbReference type="Gene3D" id="2.180.10.10">
    <property type="entry name" value="RHS repeat-associated core"/>
    <property type="match status" value="2"/>
</dbReference>
<dbReference type="NCBIfam" id="TIGR03696">
    <property type="entry name" value="Rhs_assc_core"/>
    <property type="match status" value="1"/>
</dbReference>
<dbReference type="RefSeq" id="WP_380823804.1">
    <property type="nucleotide sequence ID" value="NZ_JBHTCG010000001.1"/>
</dbReference>
<comment type="caution">
    <text evidence="4">The sequence shown here is derived from an EMBL/GenBank/DDBJ whole genome shotgun (WGS) entry which is preliminary data.</text>
</comment>
<dbReference type="InterPro" id="IPR003587">
    <property type="entry name" value="Hint_dom_N"/>
</dbReference>
<sequence>MLAEWRGWVRVAGVLAVVVPATLAVAAPDVRAAGGPGWHQAQEQSPVPGREGKARPAHADPGARYDLKDAPPVSWPRPGTAVADPARATTAVDRAANQPTDQPTDQDRSRATAAPAKVRAGTLPVWIGPPASAGAPAAPDGLSADKSDGTSAQRSDGTSGEKPDAAAAGSGKPSPTPSAGSIPAVQVRVLDAQAAARSQITGLGLRLTPQAAPAGRSRMAVEVDYSGFRYAYGGDWGSRLRLVRLPDCAATTPDRPECQTRTPLPTRNDVTTGRLAADVDLSSASTMTLAAVAAPSGSAGTYEATSLSPSATWDVSEQSGAFAWSYPLRLPPTPGGPTPNLAFAYSSGGIDGRTVATNNQASWIGEGFDYWPGFVERRYKPCADDGVTPKRNDQCWGDHNATLSLNGQATELVLDDATGTWQPKDDDGTKVQRLTGADNGDNDGEHWKVTTPDGTRYYFGLNHLPGWSTGKTETDSTWTVPVYGDDDGEPCHKDGGFSDSWCRQAWRWNLDYVVDPHGTVSTFWYGKEGNYYRRDVTTLTDGVPNGTPTSYDRGGYLSRIDYGQRADAIFSSSAPARVSFKVDERCVPTSTFDCAAAKFTKDNAKYWPDVPYDQKCDSGEKCLDDYSPTFWSRKRLTSVTTQVLVSGSTYKDVDVWTLDQEMRPPGDGTAPTLWLAGIEHTGKVGGSAALPSVRFEGVQKPNRVDALEGRPPLTKWRVSAIDNETGGSLSIAYSDEDCVASDKPDIGTNTRRCYPQYWSPEGATTPKLDWFHKYVVTQVRAIDRTGGAPDEVTSYEYLGGGAWHHDDDDGLTKEKYKTWSQWRGYGKVRVTHGEAPEQLSQSETTYFRGMDGDELPGGGTRDVKVTASEGPPLDDADALQGRVREEIHYDGPGGPAMSGTVTGYWVKQTAKRVRSWGTTTATMVRENQERVRTALASGGWRYTSTGTAYNADGLPTQVDDLGDESTAGDDQCTRTTYTARDDANWLISYASRVESVAKACGATPDRPGDVLSDVRKYYDGKALGATPAKGDVTRTEKLGSWNGGPQYVTVGTSTFDVYGRPLVVTDASGGTTTTAYTPATGLVTVKQETDPARHVTRTDLEPAWGLPVATVDVNGKRTDLAYDPLGRLTGVWLPGRARSSYAATPNMRFGYLIRTDGPTSVSTSTLRNDGATYTTGYALYDGLLRHRQTQQPAPGGGRVVEDTLYDTRGLVGKSNHEYYAEGSPGTTLWTPASDNDVPGQDVTLYNGMEWPTAQIFRKRGAEQWRTTTTYGGDRVSVDPPKGSTPITRITDADGRLVELRQYKGDGPSGDYDATRYTYTPTGQPATVKDAEGNTWSYHYDLLGRLVQLDDPDKGPSTLAYDDRTDWLRSVTDARGKSLSFTYDALGRKTAEYEGTSASGTKLAEWKYDTLPDGTVVKGQPTSSTRYVKNATTGATDLYTTAVTRLDDAYRPLETQTTIPAAEGALAGTYTATSDYNLDGTVHRTTLPAAGGLPGETMLYDYDELGNPTTTRGLTPYVTASTYSKLGDLLDLTLSSGGKRLKETNFYEEGTGRLTRSLFERETSPISVADTNYKYDESGNITKIADTPSGQTPDVQCFIQDHLQRLTEAWTQAGDCAAAPSADVIGGPAPYWQSFAYDRLGQRTKEVDHRTGGDLTKTYTYAGTGKPRPHTLTSVAYQGGERDGQSDAYAYDAAGNTTERGSGRTLEWDVEGSLAKSIDPSGVSTYVYDADGERLIRRDPAATTLYLGDTEIRLDRTTGSKSATRYYSHGGQVVAARTNGKGLTWLAGDHHGTTDVSVSDDAAQTPTRRRFDPFGRQRGTPPSYWPGQRGFVGGIIDEATDLTHLGAREYDAETGRFISVDPVFDSGDPQSWNGYAYAGNNPVTISDPTGLDGPLTGNQDCYYAGKNCGGGGGKRDSGGPPPPAPSAPRHCGTFSFGCKAKNFWDQHKATIVNVAVTVVVTVGCEVATGGVGSVGCAAAGGAAGNLAGYLVSTPRDQWSAGGAFKAAAVGAISGAAGGFAGKAASAALGKLATTAAGKVVAGAVGKAAGKARAALGKAGGAGADAAEGAAGKAAAKAGGRPRAGSGSPRGCNSFVAGTMVKLADGSAKAIEKIKPGEKVLATDPLTGKTAHQPVLAAFSGVAYLALVQITVDTDGKKGDHTAVILATEHHLFWDTKDQTWVRAEDLTPADHLRTPTGKPLAVVAATPLPTHPTVHDLTIANTHTYYVLAGTTPVLVHNCGGYDLRGKDPMSIVPDDAHMRELTPHSNGGSQYGLEFKWTNDAGKTVRLRIHGPDGTAPPGSNSAMGETYRIRIGHQFQDEAGNLFHHQVHNPNSPNFNPAAANATHIPWPIEFPGL</sequence>
<reference evidence="5" key="1">
    <citation type="journal article" date="2019" name="Int. J. Syst. Evol. Microbiol.">
        <title>The Global Catalogue of Microorganisms (GCM) 10K type strain sequencing project: providing services to taxonomists for standard genome sequencing and annotation.</title>
        <authorList>
            <consortium name="The Broad Institute Genomics Platform"/>
            <consortium name="The Broad Institute Genome Sequencing Center for Infectious Disease"/>
            <person name="Wu L."/>
            <person name="Ma J."/>
        </authorList>
    </citation>
    <scope>NUCLEOTIDE SEQUENCE [LARGE SCALE GENOMIC DNA]</scope>
    <source>
        <strain evidence="5">CECT 7649</strain>
    </source>
</reference>
<dbReference type="SUPFAM" id="SSF51294">
    <property type="entry name" value="Hedgehog/intein (Hint) domain"/>
    <property type="match status" value="1"/>
</dbReference>
<feature type="compositionally biased region" description="Polar residues" evidence="2">
    <location>
        <begin position="1795"/>
        <end position="1805"/>
    </location>
</feature>
<evidence type="ECO:0000259" key="3">
    <source>
        <dbReference type="SMART" id="SM00306"/>
    </source>
</evidence>
<feature type="region of interest" description="Disordered" evidence="2">
    <location>
        <begin position="33"/>
        <end position="181"/>
    </location>
</feature>
<dbReference type="Proteomes" id="UP001596496">
    <property type="component" value="Unassembled WGS sequence"/>
</dbReference>
<feature type="compositionally biased region" description="Basic and acidic residues" evidence="2">
    <location>
        <begin position="50"/>
        <end position="69"/>
    </location>
</feature>
<keyword evidence="5" id="KW-1185">Reference proteome</keyword>
<evidence type="ECO:0000256" key="2">
    <source>
        <dbReference type="SAM" id="MobiDB-lite"/>
    </source>
</evidence>
<dbReference type="InterPro" id="IPR006530">
    <property type="entry name" value="YD"/>
</dbReference>
<dbReference type="InterPro" id="IPR050708">
    <property type="entry name" value="T6SS_VgrG/RHS"/>
</dbReference>
<evidence type="ECO:0000313" key="5">
    <source>
        <dbReference type="Proteomes" id="UP001596496"/>
    </source>
</evidence>
<evidence type="ECO:0000313" key="4">
    <source>
        <dbReference type="EMBL" id="MFC7380796.1"/>
    </source>
</evidence>
<proteinExistence type="predicted"/>
<protein>
    <submittedName>
        <fullName evidence="4">Polymorphic toxin type 30 domain-containing protein</fullName>
    </submittedName>
</protein>
<dbReference type="Pfam" id="PF07591">
    <property type="entry name" value="PT-HINT"/>
    <property type="match status" value="1"/>
</dbReference>
<feature type="compositionally biased region" description="Low complexity" evidence="2">
    <location>
        <begin position="128"/>
        <end position="142"/>
    </location>
</feature>
<dbReference type="Pfam" id="PF05593">
    <property type="entry name" value="RHS_repeat"/>
    <property type="match status" value="2"/>
</dbReference>
<name>A0ABW2NX37_9ACTN</name>
<keyword evidence="1" id="KW-0677">Repeat</keyword>
<feature type="compositionally biased region" description="Polar residues" evidence="2">
    <location>
        <begin position="149"/>
        <end position="158"/>
    </location>
</feature>
<dbReference type="EMBL" id="JBHTCG010000001">
    <property type="protein sequence ID" value="MFC7380796.1"/>
    <property type="molecule type" value="Genomic_DNA"/>
</dbReference>
<evidence type="ECO:0000256" key="1">
    <source>
        <dbReference type="ARBA" id="ARBA00022737"/>
    </source>
</evidence>
<dbReference type="Gene3D" id="2.170.16.10">
    <property type="entry name" value="Hedgehog/Intein (Hint) domain"/>
    <property type="match status" value="1"/>
</dbReference>
<feature type="region of interest" description="Disordered" evidence="2">
    <location>
        <begin position="1795"/>
        <end position="1827"/>
    </location>
</feature>
<dbReference type="NCBIfam" id="TIGR01643">
    <property type="entry name" value="YD_repeat_2x"/>
    <property type="match status" value="1"/>
</dbReference>
<dbReference type="Pfam" id="PF15532">
    <property type="entry name" value="Ntox30"/>
    <property type="match status" value="1"/>
</dbReference>
<dbReference type="Pfam" id="PF25023">
    <property type="entry name" value="TEN_YD-shell"/>
    <property type="match status" value="1"/>
</dbReference>
<dbReference type="CDD" id="cd00081">
    <property type="entry name" value="Hint"/>
    <property type="match status" value="1"/>
</dbReference>
<organism evidence="4 5">
    <name type="scientific">Sphaerisporangium rhizosphaerae</name>
    <dbReference type="NCBI Taxonomy" id="2269375"/>
    <lineage>
        <taxon>Bacteria</taxon>
        <taxon>Bacillati</taxon>
        <taxon>Actinomycetota</taxon>
        <taxon>Actinomycetes</taxon>
        <taxon>Streptosporangiales</taxon>
        <taxon>Streptosporangiaceae</taxon>
        <taxon>Sphaerisporangium</taxon>
    </lineage>
</organism>
<dbReference type="InterPro" id="IPR029111">
    <property type="entry name" value="Ntox30"/>
</dbReference>
<dbReference type="PANTHER" id="PTHR32305">
    <property type="match status" value="1"/>
</dbReference>
<gene>
    <name evidence="4" type="ORF">ACFQSB_01180</name>
</gene>
<dbReference type="PANTHER" id="PTHR32305:SF17">
    <property type="entry name" value="TRNA NUCLEASE WAPA"/>
    <property type="match status" value="1"/>
</dbReference>
<dbReference type="InterPro" id="IPR056823">
    <property type="entry name" value="TEN-like_YD-shell"/>
</dbReference>
<accession>A0ABW2NX37</accession>
<dbReference type="InterPro" id="IPR022385">
    <property type="entry name" value="Rhs_assc_core"/>
</dbReference>
<dbReference type="InterPro" id="IPR030934">
    <property type="entry name" value="Intein_C"/>
</dbReference>